<sequence length="503" mass="56252">MRDMHINTLLGSVSWQRIEPDERRFDFSNLDAIILAAPWVKKDIKRFPRVHTVEAGNRKRTLELLSPLSENSWTADAKAFAKLVAHLKEFDSQHCIVLMVQVENETGSLGDFKDRSKIAERRIIFIRHSSRYLLAFRSGIGGSARETDRFQDLVSPVSLRINPGFPPHGTGGEPSQASEVSEGYSKHAGPILTSLAFSGFAALLFTAYIADILGRRMGTAIGCVLVIIGFIIQALPQASNPNAMFLAGRFIMEMGSNIFNKTCPLLITKASHPRHIGRVTTIYNTLWYMGSIFAAWTTYGTLTHITSDLSWRLPIGLHSRWLISKDKHESVKKVLTKYHGNGDDKDFINWERSEIRTSGNRKRRLLIILSAIFSQCSGNGLVSNGGLTIWCFVVSLGRTFLVDRIGRRTLFLSVSVVEILPFNIRAKGLTLCFVFTSLSGVFNQYVNLIGIEALGWTFYIVYVVVLVLECLVIYFPSVETRGPTLEEIAILFNSEDANVAVRT</sequence>
<keyword evidence="2 5" id="KW-0812">Transmembrane</keyword>
<dbReference type="InterPro" id="IPR050360">
    <property type="entry name" value="MFS_Sugar_Transporters"/>
</dbReference>
<accession>A0A163LTV1</accession>
<protein>
    <submittedName>
        <fullName evidence="6">Transmembrane transporter</fullName>
    </submittedName>
</protein>
<gene>
    <name evidence="6" type="ORF">ST47_g747</name>
</gene>
<evidence type="ECO:0000256" key="4">
    <source>
        <dbReference type="ARBA" id="ARBA00023136"/>
    </source>
</evidence>
<keyword evidence="4 5" id="KW-0472">Membrane</keyword>
<feature type="transmembrane region" description="Helical" evidence="5">
    <location>
        <begin position="458"/>
        <end position="475"/>
    </location>
</feature>
<dbReference type="SUPFAM" id="SSF51445">
    <property type="entry name" value="(Trans)glycosidases"/>
    <property type="match status" value="1"/>
</dbReference>
<dbReference type="Gene3D" id="1.20.1250.20">
    <property type="entry name" value="MFS general substrate transporter like domains"/>
    <property type="match status" value="2"/>
</dbReference>
<evidence type="ECO:0000256" key="1">
    <source>
        <dbReference type="ARBA" id="ARBA00004141"/>
    </source>
</evidence>
<evidence type="ECO:0000313" key="7">
    <source>
        <dbReference type="Proteomes" id="UP000076837"/>
    </source>
</evidence>
<dbReference type="Pfam" id="PF00083">
    <property type="entry name" value="Sugar_tr"/>
    <property type="match status" value="2"/>
</dbReference>
<dbReference type="InterPro" id="IPR005828">
    <property type="entry name" value="MFS_sugar_transport-like"/>
</dbReference>
<keyword evidence="7" id="KW-1185">Reference proteome</keyword>
<feature type="transmembrane region" description="Helical" evidence="5">
    <location>
        <begin position="216"/>
        <end position="235"/>
    </location>
</feature>
<comment type="caution">
    <text evidence="6">The sequence shown here is derived from an EMBL/GenBank/DDBJ whole genome shotgun (WGS) entry which is preliminary data.</text>
</comment>
<keyword evidence="3 5" id="KW-1133">Transmembrane helix</keyword>
<evidence type="ECO:0000256" key="3">
    <source>
        <dbReference type="ARBA" id="ARBA00022989"/>
    </source>
</evidence>
<feature type="transmembrane region" description="Helical" evidence="5">
    <location>
        <begin position="191"/>
        <end position="210"/>
    </location>
</feature>
<dbReference type="GO" id="GO:0005351">
    <property type="term" value="F:carbohydrate:proton symporter activity"/>
    <property type="evidence" value="ECO:0007669"/>
    <property type="project" value="TreeGrafter"/>
</dbReference>
<dbReference type="Gene3D" id="3.20.20.80">
    <property type="entry name" value="Glycosidases"/>
    <property type="match status" value="2"/>
</dbReference>
<dbReference type="InterPro" id="IPR036259">
    <property type="entry name" value="MFS_trans_sf"/>
</dbReference>
<evidence type="ECO:0000256" key="5">
    <source>
        <dbReference type="SAM" id="Phobius"/>
    </source>
</evidence>
<dbReference type="GO" id="GO:0016020">
    <property type="term" value="C:membrane"/>
    <property type="evidence" value="ECO:0007669"/>
    <property type="project" value="UniProtKB-SubCell"/>
</dbReference>
<dbReference type="PANTHER" id="PTHR48022">
    <property type="entry name" value="PLASTIDIC GLUCOSE TRANSPORTER 4"/>
    <property type="match status" value="1"/>
</dbReference>
<comment type="subcellular location">
    <subcellularLocation>
        <location evidence="1">Membrane</location>
        <topology evidence="1">Multi-pass membrane protein</topology>
    </subcellularLocation>
</comment>
<organism evidence="6 7">
    <name type="scientific">Didymella rabiei</name>
    <name type="common">Chickpea ascochyta blight fungus</name>
    <name type="synonym">Mycosphaerella rabiei</name>
    <dbReference type="NCBI Taxonomy" id="5454"/>
    <lineage>
        <taxon>Eukaryota</taxon>
        <taxon>Fungi</taxon>
        <taxon>Dikarya</taxon>
        <taxon>Ascomycota</taxon>
        <taxon>Pezizomycotina</taxon>
        <taxon>Dothideomycetes</taxon>
        <taxon>Pleosporomycetidae</taxon>
        <taxon>Pleosporales</taxon>
        <taxon>Pleosporineae</taxon>
        <taxon>Didymellaceae</taxon>
        <taxon>Ascochyta</taxon>
    </lineage>
</organism>
<dbReference type="Proteomes" id="UP000076837">
    <property type="component" value="Unassembled WGS sequence"/>
</dbReference>
<dbReference type="SUPFAM" id="SSF103473">
    <property type="entry name" value="MFS general substrate transporter"/>
    <property type="match status" value="1"/>
</dbReference>
<name>A0A163LTV1_DIDRA</name>
<dbReference type="AlphaFoldDB" id="A0A163LTV1"/>
<proteinExistence type="predicted"/>
<dbReference type="PANTHER" id="PTHR48022:SF64">
    <property type="entry name" value="MAJOR FACILITATOR SUPERFAMILY (MFS) PROFILE DOMAIN-CONTAINING PROTEIN"/>
    <property type="match status" value="1"/>
</dbReference>
<evidence type="ECO:0000313" key="6">
    <source>
        <dbReference type="EMBL" id="KZM28113.1"/>
    </source>
</evidence>
<feature type="transmembrane region" description="Helical" evidence="5">
    <location>
        <begin position="387"/>
        <end position="405"/>
    </location>
</feature>
<evidence type="ECO:0000256" key="2">
    <source>
        <dbReference type="ARBA" id="ARBA00022692"/>
    </source>
</evidence>
<reference evidence="6 7" key="1">
    <citation type="journal article" date="2016" name="Sci. Rep.">
        <title>Draft genome sequencing and secretome analysis of fungal phytopathogen Ascochyta rabiei provides insight into the necrotrophic effector repertoire.</title>
        <authorList>
            <person name="Verma S."/>
            <person name="Gazara R.K."/>
            <person name="Nizam S."/>
            <person name="Parween S."/>
            <person name="Chattopadhyay D."/>
            <person name="Verma P.K."/>
        </authorList>
    </citation>
    <scope>NUCLEOTIDE SEQUENCE [LARGE SCALE GENOMIC DNA]</scope>
    <source>
        <strain evidence="6 7">ArDII</strain>
    </source>
</reference>
<dbReference type="InterPro" id="IPR017853">
    <property type="entry name" value="GH"/>
</dbReference>
<dbReference type="EMBL" id="JYNV01000034">
    <property type="protein sequence ID" value="KZM28113.1"/>
    <property type="molecule type" value="Genomic_DNA"/>
</dbReference>
<feature type="transmembrane region" description="Helical" evidence="5">
    <location>
        <begin position="426"/>
        <end position="446"/>
    </location>
</feature>